<feature type="non-terminal residue" evidence="2">
    <location>
        <position position="1"/>
    </location>
</feature>
<accession>A0AAV7MFL2</accession>
<evidence type="ECO:0000256" key="1">
    <source>
        <dbReference type="SAM" id="MobiDB-lite"/>
    </source>
</evidence>
<evidence type="ECO:0000313" key="2">
    <source>
        <dbReference type="EMBL" id="KAJ1101924.1"/>
    </source>
</evidence>
<evidence type="ECO:0000313" key="3">
    <source>
        <dbReference type="Proteomes" id="UP001066276"/>
    </source>
</evidence>
<organism evidence="2 3">
    <name type="scientific">Pleurodeles waltl</name>
    <name type="common">Iberian ribbed newt</name>
    <dbReference type="NCBI Taxonomy" id="8319"/>
    <lineage>
        <taxon>Eukaryota</taxon>
        <taxon>Metazoa</taxon>
        <taxon>Chordata</taxon>
        <taxon>Craniata</taxon>
        <taxon>Vertebrata</taxon>
        <taxon>Euteleostomi</taxon>
        <taxon>Amphibia</taxon>
        <taxon>Batrachia</taxon>
        <taxon>Caudata</taxon>
        <taxon>Salamandroidea</taxon>
        <taxon>Salamandridae</taxon>
        <taxon>Pleurodelinae</taxon>
        <taxon>Pleurodeles</taxon>
    </lineage>
</organism>
<protein>
    <submittedName>
        <fullName evidence="2">Uncharacterized protein</fullName>
    </submittedName>
</protein>
<comment type="caution">
    <text evidence="2">The sequence shown here is derived from an EMBL/GenBank/DDBJ whole genome shotgun (WGS) entry which is preliminary data.</text>
</comment>
<dbReference type="EMBL" id="JANPWB010000014">
    <property type="protein sequence ID" value="KAJ1101924.1"/>
    <property type="molecule type" value="Genomic_DNA"/>
</dbReference>
<dbReference type="Proteomes" id="UP001066276">
    <property type="component" value="Chromosome 10"/>
</dbReference>
<reference evidence="2" key="1">
    <citation type="journal article" date="2022" name="bioRxiv">
        <title>Sequencing and chromosome-scale assembly of the giantPleurodeles waltlgenome.</title>
        <authorList>
            <person name="Brown T."/>
            <person name="Elewa A."/>
            <person name="Iarovenko S."/>
            <person name="Subramanian E."/>
            <person name="Araus A.J."/>
            <person name="Petzold A."/>
            <person name="Susuki M."/>
            <person name="Suzuki K.-i.T."/>
            <person name="Hayashi T."/>
            <person name="Toyoda A."/>
            <person name="Oliveira C."/>
            <person name="Osipova E."/>
            <person name="Leigh N.D."/>
            <person name="Simon A."/>
            <person name="Yun M.H."/>
        </authorList>
    </citation>
    <scope>NUCLEOTIDE SEQUENCE</scope>
    <source>
        <strain evidence="2">20211129_DDA</strain>
        <tissue evidence="2">Liver</tissue>
    </source>
</reference>
<name>A0AAV7MFL2_PLEWA</name>
<sequence>QGTQVPPHHRRLPSRRLEETQHPAAPSLPLNPLVLVKRFGIKLIL</sequence>
<feature type="non-terminal residue" evidence="2">
    <location>
        <position position="45"/>
    </location>
</feature>
<feature type="region of interest" description="Disordered" evidence="1">
    <location>
        <begin position="1"/>
        <end position="25"/>
    </location>
</feature>
<keyword evidence="3" id="KW-1185">Reference proteome</keyword>
<dbReference type="AlphaFoldDB" id="A0AAV7MFL2"/>
<gene>
    <name evidence="2" type="ORF">NDU88_006987</name>
</gene>
<proteinExistence type="predicted"/>